<gene>
    <name evidence="1" type="ORF">ACFSKW_39555</name>
</gene>
<accession>A0ABW4T880</accession>
<evidence type="ECO:0000313" key="2">
    <source>
        <dbReference type="Proteomes" id="UP001597368"/>
    </source>
</evidence>
<sequence length="342" mass="37560">MFGSLMFEAWVAAGRPHYAAVARETSRALIPLTEEQVKGFVEGDAVPGSSYQIDAVLASLESYSEFELDGYRPLIMASWDALSNVSTEKRPETTGAGFEGISNVLDHVVEVATYLGAAGVGGIVGNRADAATVRSVKELFTRVRERWLSRKPEQDEALSRDEASDAARAAANALGYPLESLSVRTAEQREEGSWLLILDGRRRGTVEHLRVTVPPGDPGNATIFVIPSLPSRGSAEIPVPLAKAPRRRLRIAFSLKVQDFVARMLTRGMDSWPRAKHPWYCVYCGWKCTERHNQVECRSCGEQRPLVMGSVTMRQCLTCRKFSLASGSYCEWCGTALPAESS</sequence>
<proteinExistence type="predicted"/>
<protein>
    <recommendedName>
        <fullName evidence="3">RanBP2-type domain-containing protein</fullName>
    </recommendedName>
</protein>
<reference evidence="2" key="1">
    <citation type="journal article" date="2019" name="Int. J. Syst. Evol. Microbiol.">
        <title>The Global Catalogue of Microorganisms (GCM) 10K type strain sequencing project: providing services to taxonomists for standard genome sequencing and annotation.</title>
        <authorList>
            <consortium name="The Broad Institute Genomics Platform"/>
            <consortium name="The Broad Institute Genome Sequencing Center for Infectious Disease"/>
            <person name="Wu L."/>
            <person name="Ma J."/>
        </authorList>
    </citation>
    <scope>NUCLEOTIDE SEQUENCE [LARGE SCALE GENOMIC DNA]</scope>
    <source>
        <strain evidence="2">ICMP 6774ER</strain>
    </source>
</reference>
<name>A0ABW4T880_9ACTN</name>
<organism evidence="1 2">
    <name type="scientific">Nonomuraea mangrovi</name>
    <dbReference type="NCBI Taxonomy" id="2316207"/>
    <lineage>
        <taxon>Bacteria</taxon>
        <taxon>Bacillati</taxon>
        <taxon>Actinomycetota</taxon>
        <taxon>Actinomycetes</taxon>
        <taxon>Streptosporangiales</taxon>
        <taxon>Streptosporangiaceae</taxon>
        <taxon>Nonomuraea</taxon>
    </lineage>
</organism>
<evidence type="ECO:0000313" key="1">
    <source>
        <dbReference type="EMBL" id="MFD1937582.1"/>
    </source>
</evidence>
<evidence type="ECO:0008006" key="3">
    <source>
        <dbReference type="Google" id="ProtNLM"/>
    </source>
</evidence>
<dbReference type="RefSeq" id="WP_379578897.1">
    <property type="nucleotide sequence ID" value="NZ_JBHUFV010000061.1"/>
</dbReference>
<dbReference type="Proteomes" id="UP001597368">
    <property type="component" value="Unassembled WGS sequence"/>
</dbReference>
<keyword evidence="2" id="KW-1185">Reference proteome</keyword>
<comment type="caution">
    <text evidence="1">The sequence shown here is derived from an EMBL/GenBank/DDBJ whole genome shotgun (WGS) entry which is preliminary data.</text>
</comment>
<dbReference type="EMBL" id="JBHUFV010000061">
    <property type="protein sequence ID" value="MFD1937582.1"/>
    <property type="molecule type" value="Genomic_DNA"/>
</dbReference>